<sequence length="148" mass="16697">MRLYHLSLLLIFAGIALLFYAVAIGEANASLFLIFPVIYGSGVYSLLAIFLIMIGMILLFFAPLQSVKENVNDYYEKDYDNYDYVNYESYKGTKDSEKYRENKARYGGVVLIGPIPIIFGSDKNMAKISILAAILMLVAIFLIFLLYG</sequence>
<dbReference type="RefSeq" id="WP_008082327.1">
    <property type="nucleotide sequence ID" value="NC_013926.1"/>
</dbReference>
<organism evidence="1 2">
    <name type="scientific">Aciduliprofundum boonei (strain DSM 19572 / T469)</name>
    <dbReference type="NCBI Taxonomy" id="439481"/>
    <lineage>
        <taxon>Archaea</taxon>
        <taxon>Methanobacteriati</taxon>
        <taxon>Thermoplasmatota</taxon>
        <taxon>DHVE2 group</taxon>
        <taxon>Candidatus Aciduliprofundum</taxon>
    </lineage>
</organism>
<dbReference type="GeneID" id="8827532"/>
<dbReference type="HOGENOM" id="CLU_149108_1_0_2"/>
<dbReference type="EMBL" id="CP001941">
    <property type="protein sequence ID" value="ADD08398.1"/>
    <property type="molecule type" value="Genomic_DNA"/>
</dbReference>
<evidence type="ECO:0000313" key="1">
    <source>
        <dbReference type="EMBL" id="ADD08398.1"/>
    </source>
</evidence>
<keyword evidence="2" id="KW-1185">Reference proteome</keyword>
<protein>
    <recommendedName>
        <fullName evidence="3">DUF131 domain-containing protein</fullName>
    </recommendedName>
</protein>
<dbReference type="KEGG" id="abi:Aboo_0587"/>
<dbReference type="Pfam" id="PF01998">
    <property type="entry name" value="DUF131"/>
    <property type="match status" value="1"/>
</dbReference>
<evidence type="ECO:0000313" key="2">
    <source>
        <dbReference type="Proteomes" id="UP000001400"/>
    </source>
</evidence>
<accession>B5I9W9</accession>
<reference evidence="1" key="1">
    <citation type="submission" date="2010-02" db="EMBL/GenBank/DDBJ databases">
        <title>Complete sequence of Aciduliprofundum boonei T469.</title>
        <authorList>
            <consortium name="US DOE Joint Genome Institute"/>
            <person name="Lucas S."/>
            <person name="Copeland A."/>
            <person name="Lapidus A."/>
            <person name="Cheng J.-F."/>
            <person name="Bruce D."/>
            <person name="Goodwin L."/>
            <person name="Pitluck S."/>
            <person name="Saunders E."/>
            <person name="Detter J.C."/>
            <person name="Han C."/>
            <person name="Tapia R."/>
            <person name="Land M."/>
            <person name="Hauser L."/>
            <person name="Kyrpides N."/>
            <person name="Mikhailova N."/>
            <person name="Flores G."/>
            <person name="Reysenbach A.-L."/>
            <person name="Woyke T."/>
        </authorList>
    </citation>
    <scope>NUCLEOTIDE SEQUENCE</scope>
    <source>
        <strain evidence="1">T469</strain>
    </source>
</reference>
<dbReference type="InterPro" id="IPR002849">
    <property type="entry name" value="DUF131"/>
</dbReference>
<gene>
    <name evidence="1" type="ordered locus">Aboo_0587</name>
</gene>
<dbReference type="eggNOG" id="arCOG02717">
    <property type="taxonomic scope" value="Archaea"/>
</dbReference>
<evidence type="ECO:0008006" key="3">
    <source>
        <dbReference type="Google" id="ProtNLM"/>
    </source>
</evidence>
<name>B5I9W9_ACIB4</name>
<dbReference type="STRING" id="439481.Aboo_0587"/>
<dbReference type="AlphaFoldDB" id="B5I9W9"/>
<dbReference type="Proteomes" id="UP000001400">
    <property type="component" value="Chromosome"/>
</dbReference>
<proteinExistence type="predicted"/>
<dbReference type="NCBIfam" id="TIGR00304">
    <property type="entry name" value="TIGR00304 family membrane protein"/>
    <property type="match status" value="1"/>
</dbReference>